<gene>
    <name evidence="2" type="ORF">EOD39_7069</name>
</gene>
<keyword evidence="1" id="KW-0812">Transmembrane</keyword>
<dbReference type="EMBL" id="SCEB01000055">
    <property type="protein sequence ID" value="RXN01340.1"/>
    <property type="molecule type" value="Genomic_DNA"/>
</dbReference>
<feature type="transmembrane region" description="Helical" evidence="1">
    <location>
        <begin position="27"/>
        <end position="50"/>
    </location>
</feature>
<dbReference type="AlphaFoldDB" id="A0A662YXW4"/>
<organism evidence="2 3">
    <name type="scientific">Acipenser ruthenus</name>
    <name type="common">Sterlet sturgeon</name>
    <dbReference type="NCBI Taxonomy" id="7906"/>
    <lineage>
        <taxon>Eukaryota</taxon>
        <taxon>Metazoa</taxon>
        <taxon>Chordata</taxon>
        <taxon>Craniata</taxon>
        <taxon>Vertebrata</taxon>
        <taxon>Euteleostomi</taxon>
        <taxon>Actinopterygii</taxon>
        <taxon>Chondrostei</taxon>
        <taxon>Acipenseriformes</taxon>
        <taxon>Acipenseridae</taxon>
        <taxon>Acipenser</taxon>
    </lineage>
</organism>
<keyword evidence="1" id="KW-0472">Membrane</keyword>
<evidence type="ECO:0000313" key="2">
    <source>
        <dbReference type="EMBL" id="RXN01340.1"/>
    </source>
</evidence>
<proteinExistence type="predicted"/>
<name>A0A662YXW4_ACIRT</name>
<dbReference type="Proteomes" id="UP000289886">
    <property type="component" value="Unassembled WGS sequence"/>
</dbReference>
<keyword evidence="1" id="KW-1133">Transmembrane helix</keyword>
<reference evidence="2 3" key="1">
    <citation type="submission" date="2019-01" db="EMBL/GenBank/DDBJ databases">
        <title>Draft Genome and Complete Hox-Cluster Characterization of the Sterlet Sturgeon (Acipenser ruthenus).</title>
        <authorList>
            <person name="Wei Q."/>
        </authorList>
    </citation>
    <scope>NUCLEOTIDE SEQUENCE [LARGE SCALE GENOMIC DNA]</scope>
    <source>
        <strain evidence="2">WHYD16114868_AA</strain>
        <tissue evidence="2">Blood</tissue>
    </source>
</reference>
<keyword evidence="3" id="KW-1185">Reference proteome</keyword>
<comment type="caution">
    <text evidence="2">The sequence shown here is derived from an EMBL/GenBank/DDBJ whole genome shotgun (WGS) entry which is preliminary data.</text>
</comment>
<evidence type="ECO:0000313" key="3">
    <source>
        <dbReference type="Proteomes" id="UP000289886"/>
    </source>
</evidence>
<accession>A0A662YXW4</accession>
<protein>
    <submittedName>
        <fullName evidence="2">Uncharacterized protein</fullName>
    </submittedName>
</protein>
<feature type="transmembrane region" description="Helical" evidence="1">
    <location>
        <begin position="62"/>
        <end position="84"/>
    </location>
</feature>
<sequence length="119" mass="13078">MSSNHESSLTPSIFDMDYFSWNVRYKVIAAGFLFYSAVFLLCHVVSACFGQTYRSLSAKRKVFWDLAATRAVFGIHSAIAGWLVKNCLLEGQPVANDPHVPLSHGAHLPHVVGKLVSLG</sequence>
<evidence type="ECO:0000256" key="1">
    <source>
        <dbReference type="SAM" id="Phobius"/>
    </source>
</evidence>